<dbReference type="Proteomes" id="UP001306508">
    <property type="component" value="Unassembled WGS sequence"/>
</dbReference>
<evidence type="ECO:0000256" key="2">
    <source>
        <dbReference type="SAM" id="Phobius"/>
    </source>
</evidence>
<name>A0AAN7WHU0_9SACH</name>
<evidence type="ECO:0000313" key="4">
    <source>
        <dbReference type="Proteomes" id="UP001306508"/>
    </source>
</evidence>
<feature type="transmembrane region" description="Helical" evidence="2">
    <location>
        <begin position="381"/>
        <end position="398"/>
    </location>
</feature>
<protein>
    <submittedName>
        <fullName evidence="3">Uncharacterized protein</fullName>
    </submittedName>
</protein>
<keyword evidence="2" id="KW-1133">Transmembrane helix</keyword>
<organism evidence="3 4">
    <name type="scientific">Arxiozyma heterogenica</name>
    <dbReference type="NCBI Taxonomy" id="278026"/>
    <lineage>
        <taxon>Eukaryota</taxon>
        <taxon>Fungi</taxon>
        <taxon>Dikarya</taxon>
        <taxon>Ascomycota</taxon>
        <taxon>Saccharomycotina</taxon>
        <taxon>Saccharomycetes</taxon>
        <taxon>Saccharomycetales</taxon>
        <taxon>Saccharomycetaceae</taxon>
        <taxon>Arxiozyma</taxon>
    </lineage>
</organism>
<evidence type="ECO:0000256" key="1">
    <source>
        <dbReference type="SAM" id="MobiDB-lite"/>
    </source>
</evidence>
<keyword evidence="4" id="KW-1185">Reference proteome</keyword>
<comment type="caution">
    <text evidence="3">The sequence shown here is derived from an EMBL/GenBank/DDBJ whole genome shotgun (WGS) entry which is preliminary data.</text>
</comment>
<sequence length="401" mass="45992">MESSLKFRNNSYQSNNSSSQTSSKISNLISNVNTDPTITSNSSTTVVMEKDLNKNTSKDKSSGEFDNDITIKPRYLNFGDTIQHNPLLEVQKQREIDSDNDISPVFESPDTLKRNLLNHDSVPGYIGGNKNINSTKIYNDINASTKFKQKRSISELRKQLGTPVPLPYLNKDGSKAITKASNTILNTRPSVKYVAPIRKQAILSEKSHHGLDRKSSPKLLTLDRLEEKQHIVTNRWRDLLIRDKAKVEDRLKQLKFRERENINKNDSIQSPKKIQHSIFVNKDDMPSRLNEPSNDISTIETKVTREDQKDRHGEVGHLVNGSDINEISILKLQEEIQKNANKLDLIILMLKGYEEKDVTSMNQPLPKWNKFITFRFSKCNLLWTICIIILLLCQIYVLKYL</sequence>
<keyword evidence="2" id="KW-0812">Transmembrane</keyword>
<proteinExistence type="predicted"/>
<dbReference type="EMBL" id="JAWIZZ010000040">
    <property type="protein sequence ID" value="KAK5780638.1"/>
    <property type="molecule type" value="Genomic_DNA"/>
</dbReference>
<gene>
    <name evidence="3" type="ORF">RI543_001760</name>
</gene>
<keyword evidence="2" id="KW-0472">Membrane</keyword>
<feature type="region of interest" description="Disordered" evidence="1">
    <location>
        <begin position="1"/>
        <end position="23"/>
    </location>
</feature>
<accession>A0AAN7WHU0</accession>
<feature type="compositionally biased region" description="Low complexity" evidence="1">
    <location>
        <begin position="9"/>
        <end position="23"/>
    </location>
</feature>
<reference evidence="4" key="1">
    <citation type="submission" date="2023-07" db="EMBL/GenBank/DDBJ databases">
        <title>A draft genome of Kazachstania heterogenica Y-27499.</title>
        <authorList>
            <person name="Donic C."/>
            <person name="Kralova J.S."/>
            <person name="Fidel L."/>
            <person name="Ben-Dor S."/>
            <person name="Jung S."/>
        </authorList>
    </citation>
    <scope>NUCLEOTIDE SEQUENCE [LARGE SCALE GENOMIC DNA]</scope>
    <source>
        <strain evidence="4">Y27499</strain>
    </source>
</reference>
<evidence type="ECO:0000313" key="3">
    <source>
        <dbReference type="EMBL" id="KAK5780638.1"/>
    </source>
</evidence>
<dbReference type="AlphaFoldDB" id="A0AAN7WHU0"/>